<proteinExistence type="predicted"/>
<evidence type="ECO:0000256" key="1">
    <source>
        <dbReference type="SAM" id="MobiDB-lite"/>
    </source>
</evidence>
<organism evidence="3">
    <name type="scientific">marine metagenome</name>
    <dbReference type="NCBI Taxonomy" id="408172"/>
    <lineage>
        <taxon>unclassified sequences</taxon>
        <taxon>metagenomes</taxon>
        <taxon>ecological metagenomes</taxon>
    </lineage>
</organism>
<dbReference type="InterPro" id="IPR036063">
    <property type="entry name" value="Smr_dom_sf"/>
</dbReference>
<protein>
    <recommendedName>
        <fullName evidence="2">Smr domain-containing protein</fullName>
    </recommendedName>
</protein>
<dbReference type="Pfam" id="PF01713">
    <property type="entry name" value="Smr"/>
    <property type="match status" value="1"/>
</dbReference>
<dbReference type="InterPro" id="IPR002625">
    <property type="entry name" value="Smr_dom"/>
</dbReference>
<evidence type="ECO:0000313" key="3">
    <source>
        <dbReference type="EMBL" id="SVC46026.1"/>
    </source>
</evidence>
<dbReference type="Gene3D" id="3.30.1370.110">
    <property type="match status" value="1"/>
</dbReference>
<accession>A0A382MB26</accession>
<evidence type="ECO:0000259" key="2">
    <source>
        <dbReference type="PROSITE" id="PS50828"/>
    </source>
</evidence>
<feature type="region of interest" description="Disordered" evidence="1">
    <location>
        <begin position="46"/>
        <end position="66"/>
    </location>
</feature>
<reference evidence="3" key="1">
    <citation type="submission" date="2018-05" db="EMBL/GenBank/DDBJ databases">
        <authorList>
            <person name="Lanie J.A."/>
            <person name="Ng W.-L."/>
            <person name="Kazmierczak K.M."/>
            <person name="Andrzejewski T.M."/>
            <person name="Davidsen T.M."/>
            <person name="Wayne K.J."/>
            <person name="Tettelin H."/>
            <person name="Glass J.I."/>
            <person name="Rusch D."/>
            <person name="Podicherti R."/>
            <person name="Tsui H.-C.T."/>
            <person name="Winkler M.E."/>
        </authorList>
    </citation>
    <scope>NUCLEOTIDE SEQUENCE</scope>
</reference>
<dbReference type="AlphaFoldDB" id="A0A382MB26"/>
<name>A0A382MB26_9ZZZZ</name>
<sequence length="66" mass="7217">VKELVEEYLCVCLEKGILQGRIIHGKGIGTLREVVHAQLRKHPKVKSFAQGNESSGGWGATKFTLA</sequence>
<gene>
    <name evidence="3" type="ORF">METZ01_LOCUS298880</name>
</gene>
<dbReference type="EMBL" id="UINC01092442">
    <property type="protein sequence ID" value="SVC46026.1"/>
    <property type="molecule type" value="Genomic_DNA"/>
</dbReference>
<feature type="domain" description="Smr" evidence="2">
    <location>
        <begin position="1"/>
        <end position="66"/>
    </location>
</feature>
<dbReference type="PROSITE" id="PS50828">
    <property type="entry name" value="SMR"/>
    <property type="match status" value="1"/>
</dbReference>
<feature type="non-terminal residue" evidence="3">
    <location>
        <position position="1"/>
    </location>
</feature>
<dbReference type="SUPFAM" id="SSF160443">
    <property type="entry name" value="SMR domain-like"/>
    <property type="match status" value="1"/>
</dbReference>